<dbReference type="EMBL" id="KN839845">
    <property type="protein sequence ID" value="KIJ64700.1"/>
    <property type="molecule type" value="Genomic_DNA"/>
</dbReference>
<evidence type="ECO:0000313" key="2">
    <source>
        <dbReference type="Proteomes" id="UP000053820"/>
    </source>
</evidence>
<feature type="non-terminal residue" evidence="1">
    <location>
        <position position="76"/>
    </location>
</feature>
<reference evidence="1 2" key="1">
    <citation type="submission" date="2014-04" db="EMBL/GenBank/DDBJ databases">
        <title>Evolutionary Origins and Diversification of the Mycorrhizal Mutualists.</title>
        <authorList>
            <consortium name="DOE Joint Genome Institute"/>
            <consortium name="Mycorrhizal Genomics Consortium"/>
            <person name="Kohler A."/>
            <person name="Kuo A."/>
            <person name="Nagy L.G."/>
            <person name="Floudas D."/>
            <person name="Copeland A."/>
            <person name="Barry K.W."/>
            <person name="Cichocki N."/>
            <person name="Veneault-Fourrey C."/>
            <person name="LaButti K."/>
            <person name="Lindquist E.A."/>
            <person name="Lipzen A."/>
            <person name="Lundell T."/>
            <person name="Morin E."/>
            <person name="Murat C."/>
            <person name="Riley R."/>
            <person name="Ohm R."/>
            <person name="Sun H."/>
            <person name="Tunlid A."/>
            <person name="Henrissat B."/>
            <person name="Grigoriev I.V."/>
            <person name="Hibbett D.S."/>
            <person name="Martin F."/>
        </authorList>
    </citation>
    <scope>NUCLEOTIDE SEQUENCE [LARGE SCALE GENOMIC DNA]</scope>
    <source>
        <strain evidence="1 2">MD-312</strain>
    </source>
</reference>
<dbReference type="Proteomes" id="UP000053820">
    <property type="component" value="Unassembled WGS sequence"/>
</dbReference>
<evidence type="ECO:0000313" key="1">
    <source>
        <dbReference type="EMBL" id="KIJ64700.1"/>
    </source>
</evidence>
<accession>A0A0C9W1F6</accession>
<proteinExistence type="predicted"/>
<dbReference type="GO" id="GO:0016740">
    <property type="term" value="F:transferase activity"/>
    <property type="evidence" value="ECO:0007669"/>
    <property type="project" value="UniProtKB-KW"/>
</dbReference>
<name>A0A0C9W1F6_9AGAM</name>
<dbReference type="AlphaFoldDB" id="A0A0C9W1F6"/>
<sequence length="76" mass="8626">MFLGKPSHSLSYYLRSPQFRIDYSSLHIISTPIPRRLALLLLASSHVIHTFQVRPFSNSLESVLVALCLVFLQSVL</sequence>
<dbReference type="OrthoDB" id="10066429at2759"/>
<protein>
    <submittedName>
        <fullName evidence="1">Glycosyltransferase family 22 protein</fullName>
    </submittedName>
</protein>
<dbReference type="HOGENOM" id="CLU_199421_0_0_1"/>
<organism evidence="1 2">
    <name type="scientific">Hydnomerulius pinastri MD-312</name>
    <dbReference type="NCBI Taxonomy" id="994086"/>
    <lineage>
        <taxon>Eukaryota</taxon>
        <taxon>Fungi</taxon>
        <taxon>Dikarya</taxon>
        <taxon>Basidiomycota</taxon>
        <taxon>Agaricomycotina</taxon>
        <taxon>Agaricomycetes</taxon>
        <taxon>Agaricomycetidae</taxon>
        <taxon>Boletales</taxon>
        <taxon>Boletales incertae sedis</taxon>
        <taxon>Leucogyrophana</taxon>
    </lineage>
</organism>
<gene>
    <name evidence="1" type="ORF">HYDPIDRAFT_89724</name>
</gene>
<keyword evidence="1" id="KW-0808">Transferase</keyword>
<keyword evidence="2" id="KW-1185">Reference proteome</keyword>